<dbReference type="InterPro" id="IPR007145">
    <property type="entry name" value="MAP65_Ase1_PRC1"/>
</dbReference>
<name>A0A1A9X4E5_9MUSC</name>
<dbReference type="AlphaFoldDB" id="A0A1A9X4E5"/>
<protein>
    <recommendedName>
        <fullName evidence="4">Protein regulator of cytokinesis 1</fullName>
    </recommendedName>
</protein>
<feature type="coiled-coil region" evidence="1">
    <location>
        <begin position="103"/>
        <end position="130"/>
    </location>
</feature>
<dbReference type="PANTHER" id="PTHR19321:SF41">
    <property type="entry name" value="FASCETTO-RELATED"/>
    <property type="match status" value="1"/>
</dbReference>
<dbReference type="Proteomes" id="UP000091820">
    <property type="component" value="Unassembled WGS sequence"/>
</dbReference>
<dbReference type="GO" id="GO:1990023">
    <property type="term" value="C:mitotic spindle midzone"/>
    <property type="evidence" value="ECO:0007669"/>
    <property type="project" value="TreeGrafter"/>
</dbReference>
<evidence type="ECO:0008006" key="4">
    <source>
        <dbReference type="Google" id="ProtNLM"/>
    </source>
</evidence>
<accession>A0A1A9X4E5</accession>
<reference evidence="3" key="1">
    <citation type="submission" date="2014-03" db="EMBL/GenBank/DDBJ databases">
        <authorList>
            <person name="Aksoy S."/>
            <person name="Warren W."/>
            <person name="Wilson R.K."/>
        </authorList>
    </citation>
    <scope>NUCLEOTIDE SEQUENCE [LARGE SCALE GENOMIC DNA]</scope>
    <source>
        <strain evidence="3">IAEA</strain>
    </source>
</reference>
<dbReference type="EnsemblMetazoa" id="GBRI043787-RA">
    <property type="protein sequence ID" value="GBRI043787-PA"/>
    <property type="gene ID" value="GBRI043787"/>
</dbReference>
<dbReference type="STRING" id="37001.A0A1A9X4E5"/>
<keyword evidence="3" id="KW-1185">Reference proteome</keyword>
<feature type="coiled-coil region" evidence="1">
    <location>
        <begin position="156"/>
        <end position="183"/>
    </location>
</feature>
<dbReference type="GO" id="GO:0051256">
    <property type="term" value="P:mitotic spindle midzone assembly"/>
    <property type="evidence" value="ECO:0007669"/>
    <property type="project" value="TreeGrafter"/>
</dbReference>
<dbReference type="VEuPathDB" id="VectorBase:GBRI043787"/>
<dbReference type="GO" id="GO:0008017">
    <property type="term" value="F:microtubule binding"/>
    <property type="evidence" value="ECO:0007669"/>
    <property type="project" value="InterPro"/>
</dbReference>
<evidence type="ECO:0000313" key="2">
    <source>
        <dbReference type="EnsemblMetazoa" id="GBRI043787-PA"/>
    </source>
</evidence>
<evidence type="ECO:0000313" key="3">
    <source>
        <dbReference type="Proteomes" id="UP000091820"/>
    </source>
</evidence>
<evidence type="ECO:0000256" key="1">
    <source>
        <dbReference type="SAM" id="Coils"/>
    </source>
</evidence>
<sequence length="699" mass="81693">MAEKYPDFIRQFGESSENYVKKLIGIWFTMFDENLLKEYFDKLTQHVNDFYGELIEQSLSQRSDMQKCIDELNKRGEVLSRLLKIESYFPRYQHEEMPLNTILYELEGKVENLDEKAQEKRQEISKLLAEQKVLCDQLDMSPRILLCDPLPTASDIEDFRKHLENLSNEKQKLSEKLSIMRSDVQNFLNILNLKLHTDIENRLVYSCDINISKQTFVGLQRMYDLYSVQVKELKSTIDDMREKLETLWNYLNTSLNTRIKFRLYTEYNRSTYDALYNELQRCEAVKRENINIYLRQLRAEIHKWWDKTLKSEKQRNRFLNFRSSCYTDDLLQLHELELEDLKFFYESNRCIFELYAERNMFWQRMQDLEAKAFEPGRFNNRGGQLLKEEKERKTLSIKLPKIEQQIRGLVRAFEDRESSPFLVHGKNIIEVMNDQWEEKRLEKEKLLTVVKNAGKTNILKSKANCVIPNSSNAKRTLPISKYAGSTLALKETPLKGNNLLPKSTNLLHKTPLKSTNRRYETPSAVDVLTAPHKVNSQKRKLTKSCPKHVFDNPCVSIKPTSSNKIISNAIKAIETENKFDSSLNTKRIISCTPTGRKGAIFKKRLSISKNNSKTIITEAIIDNGIECVNDVIKELDKGAYDAFNKCINGSNRSFTLENSAVTTDLVYIKRTHKLFINGSKRLEKRGTYVKLTTKNGKEK</sequence>
<dbReference type="PANTHER" id="PTHR19321">
    <property type="entry name" value="PROTEIN REGULATOR OF CYTOKINESIS 1 PRC1-RELATED"/>
    <property type="match status" value="1"/>
</dbReference>
<dbReference type="Gene3D" id="1.20.58.1520">
    <property type="match status" value="1"/>
</dbReference>
<dbReference type="GO" id="GO:0005737">
    <property type="term" value="C:cytoplasm"/>
    <property type="evidence" value="ECO:0007669"/>
    <property type="project" value="TreeGrafter"/>
</dbReference>
<reference evidence="2" key="2">
    <citation type="submission" date="2020-05" db="UniProtKB">
        <authorList>
            <consortium name="EnsemblMetazoa"/>
        </authorList>
    </citation>
    <scope>IDENTIFICATION</scope>
    <source>
        <strain evidence="2">IAEA</strain>
    </source>
</reference>
<dbReference type="Pfam" id="PF03999">
    <property type="entry name" value="MAP65_ASE1"/>
    <property type="match status" value="1"/>
</dbReference>
<organism evidence="2 3">
    <name type="scientific">Glossina brevipalpis</name>
    <dbReference type="NCBI Taxonomy" id="37001"/>
    <lineage>
        <taxon>Eukaryota</taxon>
        <taxon>Metazoa</taxon>
        <taxon>Ecdysozoa</taxon>
        <taxon>Arthropoda</taxon>
        <taxon>Hexapoda</taxon>
        <taxon>Insecta</taxon>
        <taxon>Pterygota</taxon>
        <taxon>Neoptera</taxon>
        <taxon>Endopterygota</taxon>
        <taxon>Diptera</taxon>
        <taxon>Brachycera</taxon>
        <taxon>Muscomorpha</taxon>
        <taxon>Hippoboscoidea</taxon>
        <taxon>Glossinidae</taxon>
        <taxon>Glossina</taxon>
    </lineage>
</organism>
<proteinExistence type="predicted"/>
<keyword evidence="1" id="KW-0175">Coiled coil</keyword>